<evidence type="ECO:0000259" key="6">
    <source>
        <dbReference type="PROSITE" id="PS51821"/>
    </source>
</evidence>
<dbReference type="PANTHER" id="PTHR33572:SF18">
    <property type="entry name" value="SPORE DEVELOPMENT REGULATOR VOSA"/>
    <property type="match status" value="1"/>
</dbReference>
<dbReference type="Gene3D" id="2.60.40.3960">
    <property type="entry name" value="Velvet domain"/>
    <property type="match status" value="1"/>
</dbReference>
<comment type="subcellular location">
    <subcellularLocation>
        <location evidence="1">Nucleus</location>
    </subcellularLocation>
</comment>
<keyword evidence="8" id="KW-1185">Reference proteome</keyword>
<evidence type="ECO:0000256" key="3">
    <source>
        <dbReference type="ARBA" id="ARBA00023015"/>
    </source>
</evidence>
<keyword evidence="4" id="KW-0804">Transcription</keyword>
<keyword evidence="2" id="KW-0749">Sporulation</keyword>
<protein>
    <submittedName>
        <fullName evidence="7">Velvet factor-domain-containing protein</fullName>
    </submittedName>
</protein>
<dbReference type="InterPro" id="IPR038491">
    <property type="entry name" value="Velvet_dom_sf"/>
</dbReference>
<reference evidence="7 8" key="1">
    <citation type="submission" date="2019-04" db="EMBL/GenBank/DDBJ databases">
        <title>Friends and foes A comparative genomics studyof 23 Aspergillus species from section Flavi.</title>
        <authorList>
            <consortium name="DOE Joint Genome Institute"/>
            <person name="Kjaerbolling I."/>
            <person name="Vesth T."/>
            <person name="Frisvad J.C."/>
            <person name="Nybo J.L."/>
            <person name="Theobald S."/>
            <person name="Kildgaard S."/>
            <person name="Isbrandt T."/>
            <person name="Kuo A."/>
            <person name="Sato A."/>
            <person name="Lyhne E.K."/>
            <person name="Kogle M.E."/>
            <person name="Wiebenga A."/>
            <person name="Kun R.S."/>
            <person name="Lubbers R.J."/>
            <person name="Makela M.R."/>
            <person name="Barry K."/>
            <person name="Chovatia M."/>
            <person name="Clum A."/>
            <person name="Daum C."/>
            <person name="Haridas S."/>
            <person name="He G."/>
            <person name="LaButti K."/>
            <person name="Lipzen A."/>
            <person name="Mondo S."/>
            <person name="Riley R."/>
            <person name="Salamov A."/>
            <person name="Simmons B.A."/>
            <person name="Magnuson J.K."/>
            <person name="Henrissat B."/>
            <person name="Mortensen U.H."/>
            <person name="Larsen T.O."/>
            <person name="Devries R.P."/>
            <person name="Grigoriev I.V."/>
            <person name="Machida M."/>
            <person name="Baker S.E."/>
            <person name="Andersen M.R."/>
        </authorList>
    </citation>
    <scope>NUCLEOTIDE SEQUENCE [LARGE SCALE GENOMIC DNA]</scope>
    <source>
        <strain evidence="7 8">IBT 29228</strain>
    </source>
</reference>
<organism evidence="7 8">
    <name type="scientific">Aspergillus bertholletiae</name>
    <dbReference type="NCBI Taxonomy" id="1226010"/>
    <lineage>
        <taxon>Eukaryota</taxon>
        <taxon>Fungi</taxon>
        <taxon>Dikarya</taxon>
        <taxon>Ascomycota</taxon>
        <taxon>Pezizomycotina</taxon>
        <taxon>Eurotiomycetes</taxon>
        <taxon>Eurotiomycetidae</taxon>
        <taxon>Eurotiales</taxon>
        <taxon>Aspergillaceae</taxon>
        <taxon>Aspergillus</taxon>
        <taxon>Aspergillus subgen. Circumdati</taxon>
    </lineage>
</organism>
<dbReference type="InterPro" id="IPR037525">
    <property type="entry name" value="Velvet_dom"/>
</dbReference>
<evidence type="ECO:0000256" key="1">
    <source>
        <dbReference type="ARBA" id="ARBA00004123"/>
    </source>
</evidence>
<keyword evidence="5" id="KW-0539">Nucleus</keyword>
<dbReference type="OrthoDB" id="5599552at2759"/>
<accession>A0A5N7B8N1</accession>
<name>A0A5N7B8N1_9EURO</name>
<dbReference type="PANTHER" id="PTHR33572">
    <property type="entry name" value="SPORE DEVELOPMENT REGULATOR VOSA"/>
    <property type="match status" value="1"/>
</dbReference>
<dbReference type="GO" id="GO:0030435">
    <property type="term" value="P:sporulation resulting in formation of a cellular spore"/>
    <property type="evidence" value="ECO:0007669"/>
    <property type="project" value="UniProtKB-KW"/>
</dbReference>
<dbReference type="PROSITE" id="PS51821">
    <property type="entry name" value="VELVET"/>
    <property type="match status" value="1"/>
</dbReference>
<sequence>MPSPTSNFELIIRQQPTQACVASGKEKERRPVDPPPIVEFRLREEGTYLAQHYLQSPHYFMCCSLCHPSDDIQAPILPSIALTGYTVSSLHRLKDVSDRDGGFFIFGDLSVKAEGDFQLKFTLFEMGKHTVTHLTSIISDQFTAFRPKSFPGMIEPTFLSKLFAEQGVRLRLRKKPRTPIKRTFRQLEDCPEPIPSFSNDSSIQMHGNAPRGGYSRAVAAVNYDLGHYTGPVKRQCMPHNFDTYNDRRKYHREAYPPTAATDAEYPRSYPTPIVQGHPTEHIDGDSMTRVLNRSYSRSSQHAFSVFSWPEARAIGPEAARTGPRGTEGACARGYGLLGWRRLGVDNALP</sequence>
<keyword evidence="3" id="KW-0805">Transcription regulation</keyword>
<gene>
    <name evidence="7" type="ORF">BDV26DRAFT_281361</name>
</gene>
<evidence type="ECO:0000256" key="4">
    <source>
        <dbReference type="ARBA" id="ARBA00023163"/>
    </source>
</evidence>
<dbReference type="GO" id="GO:0005634">
    <property type="term" value="C:nucleus"/>
    <property type="evidence" value="ECO:0007669"/>
    <property type="project" value="UniProtKB-SubCell"/>
</dbReference>
<proteinExistence type="predicted"/>
<evidence type="ECO:0000256" key="5">
    <source>
        <dbReference type="ARBA" id="ARBA00023242"/>
    </source>
</evidence>
<evidence type="ECO:0000313" key="7">
    <source>
        <dbReference type="EMBL" id="KAE8378099.1"/>
    </source>
</evidence>
<dbReference type="Pfam" id="PF11754">
    <property type="entry name" value="Velvet"/>
    <property type="match status" value="2"/>
</dbReference>
<dbReference type="EMBL" id="ML736213">
    <property type="protein sequence ID" value="KAE8378099.1"/>
    <property type="molecule type" value="Genomic_DNA"/>
</dbReference>
<dbReference type="AlphaFoldDB" id="A0A5N7B8N1"/>
<feature type="domain" description="Velvet" evidence="6">
    <location>
        <begin position="3"/>
        <end position="173"/>
    </location>
</feature>
<evidence type="ECO:0000256" key="2">
    <source>
        <dbReference type="ARBA" id="ARBA00022969"/>
    </source>
</evidence>
<evidence type="ECO:0000313" key="8">
    <source>
        <dbReference type="Proteomes" id="UP000326198"/>
    </source>
</evidence>
<dbReference type="InterPro" id="IPR021740">
    <property type="entry name" value="Velvet"/>
</dbReference>
<dbReference type="Proteomes" id="UP000326198">
    <property type="component" value="Unassembled WGS sequence"/>
</dbReference>